<proteinExistence type="predicted"/>
<comment type="caution">
    <text evidence="1">The sequence shown here is derived from an EMBL/GenBank/DDBJ whole genome shotgun (WGS) entry which is preliminary data.</text>
</comment>
<feature type="non-terminal residue" evidence="1">
    <location>
        <position position="232"/>
    </location>
</feature>
<evidence type="ECO:0000313" key="1">
    <source>
        <dbReference type="EMBL" id="KAI4823514.1"/>
    </source>
</evidence>
<sequence>MSSAMFSFTLPDAAVVNELYTLLRDPDPVVMVNCLRALEEILKEEGGVAINKPITHHLLNRLKECDVWGQCEVLRVLQRYRPQTEDELFDILSLLDASLLLLRSLPGLMGAHYKRFFCGYAEPAYIKQRKMQVLVELVNDDNVAMILDELRGYCTDVNTDTAQAAISAIGGIGRSYSDRCLEILTGLLGLKQEHITSAVVQTMRDLVWVCPQCSDTVCEALEGCEDTLQDSQ</sequence>
<organism evidence="1 2">
    <name type="scientific">Chaenocephalus aceratus</name>
    <name type="common">Blackfin icefish</name>
    <name type="synonym">Chaenichthys aceratus</name>
    <dbReference type="NCBI Taxonomy" id="36190"/>
    <lineage>
        <taxon>Eukaryota</taxon>
        <taxon>Metazoa</taxon>
        <taxon>Chordata</taxon>
        <taxon>Craniata</taxon>
        <taxon>Vertebrata</taxon>
        <taxon>Euteleostomi</taxon>
        <taxon>Actinopterygii</taxon>
        <taxon>Neopterygii</taxon>
        <taxon>Teleostei</taxon>
        <taxon>Neoteleostei</taxon>
        <taxon>Acanthomorphata</taxon>
        <taxon>Eupercaria</taxon>
        <taxon>Perciformes</taxon>
        <taxon>Notothenioidei</taxon>
        <taxon>Channichthyidae</taxon>
        <taxon>Chaenocephalus</taxon>
    </lineage>
</organism>
<dbReference type="EMBL" id="CM043791">
    <property type="protein sequence ID" value="KAI4823514.1"/>
    <property type="molecule type" value="Genomic_DNA"/>
</dbReference>
<name>A0ACB9XAR8_CHAAC</name>
<accession>A0ACB9XAR8</accession>
<keyword evidence="2" id="KW-1185">Reference proteome</keyword>
<dbReference type="Proteomes" id="UP001057452">
    <property type="component" value="Chromosome 7"/>
</dbReference>
<protein>
    <submittedName>
        <fullName evidence="1">Uncharacterized protein</fullName>
    </submittedName>
</protein>
<gene>
    <name evidence="1" type="ORF">KUCAC02_012097</name>
</gene>
<evidence type="ECO:0000313" key="2">
    <source>
        <dbReference type="Proteomes" id="UP001057452"/>
    </source>
</evidence>
<reference evidence="1" key="1">
    <citation type="submission" date="2022-05" db="EMBL/GenBank/DDBJ databases">
        <title>Chromosome-level genome of Chaenocephalus aceratus.</title>
        <authorList>
            <person name="Park H."/>
        </authorList>
    </citation>
    <scope>NUCLEOTIDE SEQUENCE</scope>
    <source>
        <strain evidence="1">KU_202001</strain>
    </source>
</reference>